<dbReference type="EMBL" id="MN739563">
    <property type="protein sequence ID" value="QHT13122.1"/>
    <property type="molecule type" value="Genomic_DNA"/>
</dbReference>
<accession>A0A6C0D9T3</accession>
<dbReference type="AlphaFoldDB" id="A0A6C0D9T3"/>
<proteinExistence type="predicted"/>
<reference evidence="1" key="1">
    <citation type="journal article" date="2020" name="Nature">
        <title>Giant virus diversity and host interactions through global metagenomics.</title>
        <authorList>
            <person name="Schulz F."/>
            <person name="Roux S."/>
            <person name="Paez-Espino D."/>
            <person name="Jungbluth S."/>
            <person name="Walsh D.A."/>
            <person name="Denef V.J."/>
            <person name="McMahon K.D."/>
            <person name="Konstantinidis K.T."/>
            <person name="Eloe-Fadrosh E.A."/>
            <person name="Kyrpides N.C."/>
            <person name="Woyke T."/>
        </authorList>
    </citation>
    <scope>NUCLEOTIDE SEQUENCE</scope>
    <source>
        <strain evidence="1">GVMAG-M-3300023174-131</strain>
    </source>
</reference>
<evidence type="ECO:0000313" key="1">
    <source>
        <dbReference type="EMBL" id="QHT13122.1"/>
    </source>
</evidence>
<name>A0A6C0D9T3_9ZZZZ</name>
<sequence length="161" mass="18707">MNIIKKINEYNNKKNIEINKKLNIKKNYNLNFDKKIKDIAILSENNKKIMAGNYVFFGIYQPITKLWIWSSSIPGVNQKQIKLINDIKNKSVLFESDDDPDVLFIYQLLTNDVIQLTDKKYFSLINRVLNFLSDSIIILNPINSSGNIQFIGISNILESYI</sequence>
<organism evidence="1">
    <name type="scientific">viral metagenome</name>
    <dbReference type="NCBI Taxonomy" id="1070528"/>
    <lineage>
        <taxon>unclassified sequences</taxon>
        <taxon>metagenomes</taxon>
        <taxon>organismal metagenomes</taxon>
    </lineage>
</organism>
<protein>
    <submittedName>
        <fullName evidence="1">Uncharacterized protein</fullName>
    </submittedName>
</protein>